<dbReference type="AlphaFoldDB" id="A0A848KI25"/>
<evidence type="ECO:0000259" key="1">
    <source>
        <dbReference type="Pfam" id="PF00174"/>
    </source>
</evidence>
<sequence length="239" mass="25930">MAADERSAGAPVGRRVVLGLLGLGVAGILGGNQIQNGLAKMLGPLGNNDPTGLISLIPVGNTFRFYSVTRGAPRKDASNYALELSGLVQQPRSYTLADLQKMRQTTLVRDFQCVTGWRVPEVTWSGVLLADILDQVQPTSSATAVRFTSFDGTYTESLTLEQARRDDVLVALEMIDGPVTHDHGGPVRLYVAPMYGYKSLKWLGGIELTKEVVPGYWEERGYSIDGWVGESNGRDDDPT</sequence>
<dbReference type="SUPFAM" id="SSF56524">
    <property type="entry name" value="Oxidoreductase molybdopterin-binding domain"/>
    <property type="match status" value="1"/>
</dbReference>
<dbReference type="Gene3D" id="3.90.420.10">
    <property type="entry name" value="Oxidoreductase, molybdopterin-binding domain"/>
    <property type="match status" value="1"/>
</dbReference>
<keyword evidence="3" id="KW-1185">Reference proteome</keyword>
<evidence type="ECO:0000313" key="3">
    <source>
        <dbReference type="Proteomes" id="UP000535543"/>
    </source>
</evidence>
<dbReference type="InterPro" id="IPR036374">
    <property type="entry name" value="OxRdtase_Mopterin-bd_sf"/>
</dbReference>
<comment type="caution">
    <text evidence="2">The sequence shown here is derived from an EMBL/GenBank/DDBJ whole genome shotgun (WGS) entry which is preliminary data.</text>
</comment>
<accession>A0A848KI25</accession>
<dbReference type="PANTHER" id="PTHR43032">
    <property type="entry name" value="PROTEIN-METHIONINE-SULFOXIDE REDUCTASE"/>
    <property type="match status" value="1"/>
</dbReference>
<reference evidence="2 3" key="1">
    <citation type="submission" date="2019-05" db="EMBL/GenBank/DDBJ databases">
        <authorList>
            <person name="Lee S.D."/>
        </authorList>
    </citation>
    <scope>NUCLEOTIDE SEQUENCE [LARGE SCALE GENOMIC DNA]</scope>
    <source>
        <strain evidence="2 3">YC2-7</strain>
    </source>
</reference>
<organism evidence="2 3">
    <name type="scientific">Antrihabitans stalactiti</name>
    <dbReference type="NCBI Taxonomy" id="2584121"/>
    <lineage>
        <taxon>Bacteria</taxon>
        <taxon>Bacillati</taxon>
        <taxon>Actinomycetota</taxon>
        <taxon>Actinomycetes</taxon>
        <taxon>Mycobacteriales</taxon>
        <taxon>Nocardiaceae</taxon>
        <taxon>Antrihabitans</taxon>
    </lineage>
</organism>
<dbReference type="EMBL" id="VCQU01000012">
    <property type="protein sequence ID" value="NMN98703.1"/>
    <property type="molecule type" value="Genomic_DNA"/>
</dbReference>
<dbReference type="Proteomes" id="UP000535543">
    <property type="component" value="Unassembled WGS sequence"/>
</dbReference>
<protein>
    <submittedName>
        <fullName evidence="2">Oxidoreductase</fullName>
    </submittedName>
</protein>
<proteinExistence type="predicted"/>
<dbReference type="InterPro" id="IPR000572">
    <property type="entry name" value="OxRdtase_Mopterin-bd_dom"/>
</dbReference>
<reference evidence="2 3" key="2">
    <citation type="submission" date="2020-06" db="EMBL/GenBank/DDBJ databases">
        <title>Antribacter stalactiti gen. nov., sp. nov., a new member of the family Nacardiaceae isolated from a cave.</title>
        <authorList>
            <person name="Kim I.S."/>
        </authorList>
    </citation>
    <scope>NUCLEOTIDE SEQUENCE [LARGE SCALE GENOMIC DNA]</scope>
    <source>
        <strain evidence="2 3">YC2-7</strain>
    </source>
</reference>
<evidence type="ECO:0000313" key="2">
    <source>
        <dbReference type="EMBL" id="NMN98703.1"/>
    </source>
</evidence>
<name>A0A848KI25_9NOCA</name>
<gene>
    <name evidence="2" type="ORF">FGL95_27090</name>
</gene>
<dbReference type="PANTHER" id="PTHR43032:SF4">
    <property type="entry name" value="OXIDOREDUCTASE MOLYBDOPTERIN-BINDING DOMAIN-CONTAINING PROTEIN"/>
    <property type="match status" value="1"/>
</dbReference>
<dbReference type="Pfam" id="PF00174">
    <property type="entry name" value="Oxidored_molyb"/>
    <property type="match status" value="1"/>
</dbReference>
<feature type="domain" description="Oxidoreductase molybdopterin-binding" evidence="1">
    <location>
        <begin position="72"/>
        <end position="217"/>
    </location>
</feature>
<dbReference type="RefSeq" id="WP_169593299.1">
    <property type="nucleotide sequence ID" value="NZ_VCQU01000012.1"/>
</dbReference>